<evidence type="ECO:0000313" key="8">
    <source>
        <dbReference type="Proteomes" id="UP001168620"/>
    </source>
</evidence>
<keyword evidence="3 5" id="KW-0862">Zinc</keyword>
<dbReference type="InterPro" id="IPR013149">
    <property type="entry name" value="ADH-like_C"/>
</dbReference>
<comment type="cofactor">
    <cofactor evidence="1 5">
        <name>Zn(2+)</name>
        <dbReference type="ChEBI" id="CHEBI:29105"/>
    </cofactor>
</comment>
<feature type="domain" description="Enoyl reductase (ER)" evidence="6">
    <location>
        <begin position="10"/>
        <end position="343"/>
    </location>
</feature>
<dbReference type="Gene3D" id="3.90.180.10">
    <property type="entry name" value="Medium-chain alcohol dehydrogenases, catalytic domain"/>
    <property type="match status" value="1"/>
</dbReference>
<evidence type="ECO:0000256" key="5">
    <source>
        <dbReference type="RuleBase" id="RU361277"/>
    </source>
</evidence>
<dbReference type="SUPFAM" id="SSF50129">
    <property type="entry name" value="GroES-like"/>
    <property type="match status" value="1"/>
</dbReference>
<dbReference type="SUPFAM" id="SSF51735">
    <property type="entry name" value="NAD(P)-binding Rossmann-fold domains"/>
    <property type="match status" value="1"/>
</dbReference>
<reference evidence="7" key="1">
    <citation type="submission" date="2023-06" db="EMBL/GenBank/DDBJ databases">
        <title>Draft genome sequence of Nocardioides sp. SOB77.</title>
        <authorList>
            <person name="Zhang G."/>
        </authorList>
    </citation>
    <scope>NUCLEOTIDE SEQUENCE</scope>
    <source>
        <strain evidence="7">SOB77</strain>
    </source>
</reference>
<accession>A0ABT8FHI9</accession>
<dbReference type="PANTHER" id="PTHR43401:SF5">
    <property type="entry name" value="ALCOHOL DEHYDROGENASE-RELATED"/>
    <property type="match status" value="1"/>
</dbReference>
<keyword evidence="4" id="KW-0560">Oxidoreductase</keyword>
<dbReference type="Proteomes" id="UP001168620">
    <property type="component" value="Unassembled WGS sequence"/>
</dbReference>
<name>A0ABT8FHI9_9ACTN</name>
<dbReference type="InterPro" id="IPR013154">
    <property type="entry name" value="ADH-like_N"/>
</dbReference>
<dbReference type="PROSITE" id="PS00059">
    <property type="entry name" value="ADH_ZINC"/>
    <property type="match status" value="1"/>
</dbReference>
<gene>
    <name evidence="7" type="ORF">QWY28_14420</name>
</gene>
<dbReference type="InterPro" id="IPR050129">
    <property type="entry name" value="Zn_alcohol_dh"/>
</dbReference>
<dbReference type="InterPro" id="IPR002328">
    <property type="entry name" value="ADH_Zn_CS"/>
</dbReference>
<evidence type="ECO:0000256" key="1">
    <source>
        <dbReference type="ARBA" id="ARBA00001947"/>
    </source>
</evidence>
<organism evidence="7 8">
    <name type="scientific">Nocardioides oceani</name>
    <dbReference type="NCBI Taxonomy" id="3058369"/>
    <lineage>
        <taxon>Bacteria</taxon>
        <taxon>Bacillati</taxon>
        <taxon>Actinomycetota</taxon>
        <taxon>Actinomycetes</taxon>
        <taxon>Propionibacteriales</taxon>
        <taxon>Nocardioidaceae</taxon>
        <taxon>Nocardioides</taxon>
    </lineage>
</organism>
<evidence type="ECO:0000313" key="7">
    <source>
        <dbReference type="EMBL" id="MDN4174154.1"/>
    </source>
</evidence>
<dbReference type="Pfam" id="PF00107">
    <property type="entry name" value="ADH_zinc_N"/>
    <property type="match status" value="1"/>
</dbReference>
<evidence type="ECO:0000259" key="6">
    <source>
        <dbReference type="SMART" id="SM00829"/>
    </source>
</evidence>
<dbReference type="RefSeq" id="WP_300953252.1">
    <property type="nucleotide sequence ID" value="NZ_JAUHJQ010000005.1"/>
</dbReference>
<dbReference type="SMART" id="SM00829">
    <property type="entry name" value="PKS_ER"/>
    <property type="match status" value="1"/>
</dbReference>
<dbReference type="Pfam" id="PF08240">
    <property type="entry name" value="ADH_N"/>
    <property type="match status" value="1"/>
</dbReference>
<evidence type="ECO:0000256" key="4">
    <source>
        <dbReference type="ARBA" id="ARBA00023002"/>
    </source>
</evidence>
<dbReference type="InterPro" id="IPR020843">
    <property type="entry name" value="ER"/>
</dbReference>
<dbReference type="PANTHER" id="PTHR43401">
    <property type="entry name" value="L-THREONINE 3-DEHYDROGENASE"/>
    <property type="match status" value="1"/>
</dbReference>
<comment type="caution">
    <text evidence="7">The sequence shown here is derived from an EMBL/GenBank/DDBJ whole genome shotgun (WGS) entry which is preliminary data.</text>
</comment>
<evidence type="ECO:0000256" key="3">
    <source>
        <dbReference type="ARBA" id="ARBA00022833"/>
    </source>
</evidence>
<dbReference type="InterPro" id="IPR036291">
    <property type="entry name" value="NAD(P)-bd_dom_sf"/>
</dbReference>
<evidence type="ECO:0000256" key="2">
    <source>
        <dbReference type="ARBA" id="ARBA00022723"/>
    </source>
</evidence>
<keyword evidence="2 5" id="KW-0479">Metal-binding</keyword>
<comment type="similarity">
    <text evidence="5">Belongs to the zinc-containing alcohol dehydrogenase family.</text>
</comment>
<dbReference type="EMBL" id="JAUHJQ010000005">
    <property type="protein sequence ID" value="MDN4174154.1"/>
    <property type="molecule type" value="Genomic_DNA"/>
</dbReference>
<protein>
    <submittedName>
        <fullName evidence="7">Alcohol dehydrogenase catalytic domain-containing protein</fullName>
    </submittedName>
</protein>
<keyword evidence="8" id="KW-1185">Reference proteome</keyword>
<dbReference type="InterPro" id="IPR011032">
    <property type="entry name" value="GroES-like_sf"/>
</dbReference>
<proteinExistence type="inferred from homology"/>
<sequence>MDAVVYRAYGELPQVEDVVEPACPADGVVVEVAATGVCRSDWHAWQGHDPVPLPMVPGHELAGTVAEVGAEVAGWSVGDRVTVPFVVACGRCAWCAAGEQQVCPDQVQPGFTYPGSWAERVAVPAADTNLVRVPDGLALDAAAALGCRFATSYRALTVHGDLRPGQHLAVHGCGGVGLSAVMIGVALGAHVVATDLDPAAREAARALGAEVLDPAAVPVADVVRDATGGGAHVSVDAVGSPATAAASVRSLRRRGRHVQVGLLLGEHAAPPLPMDVVVAQELAVLGSHGMAAHEYPAMLDLVTAGALDPATLVTRRIGLAEAPAALAALGTPGAAGPGITVVVPGSV</sequence>